<evidence type="ECO:0000256" key="2">
    <source>
        <dbReference type="ARBA" id="ARBA00022649"/>
    </source>
</evidence>
<organism evidence="3">
    <name type="scientific">Salmonella enterica</name>
    <name type="common">Salmonella choleraesuis</name>
    <dbReference type="NCBI Taxonomy" id="28901"/>
    <lineage>
        <taxon>Bacteria</taxon>
        <taxon>Pseudomonadati</taxon>
        <taxon>Pseudomonadota</taxon>
        <taxon>Gammaproteobacteria</taxon>
        <taxon>Enterobacterales</taxon>
        <taxon>Enterobacteriaceae</taxon>
        <taxon>Salmonella</taxon>
    </lineage>
</organism>
<dbReference type="InterPro" id="IPR035093">
    <property type="entry name" value="RelE/ParE_toxin_dom_sf"/>
</dbReference>
<dbReference type="PANTHER" id="PTHR35601">
    <property type="entry name" value="TOXIN RELE"/>
    <property type="match status" value="1"/>
</dbReference>
<accession>A0A403T8H5</accession>
<name>A0A403T8H5_SALER</name>
<dbReference type="Gene3D" id="3.30.2310.20">
    <property type="entry name" value="RelE-like"/>
    <property type="match status" value="1"/>
</dbReference>
<dbReference type="PANTHER" id="PTHR35601:SF1">
    <property type="entry name" value="TOXIN RELE"/>
    <property type="match status" value="1"/>
</dbReference>
<evidence type="ECO:0000256" key="1">
    <source>
        <dbReference type="ARBA" id="ARBA00006226"/>
    </source>
</evidence>
<keyword evidence="2" id="KW-1277">Toxin-antitoxin system</keyword>
<comment type="similarity">
    <text evidence="1">Belongs to the RelE toxin family.</text>
</comment>
<sequence>MTFNVEFDERAFKEWNKLEKTIREQFKKKLKKLQQNPYVESARLHGDLTGCFKIKLRASGFRLIYKVIDDEIVIWVVAVGKREDEKTYETARKRLL</sequence>
<dbReference type="NCBIfam" id="TIGR02385">
    <property type="entry name" value="RelE_StbE"/>
    <property type="match status" value="1"/>
</dbReference>
<dbReference type="SUPFAM" id="SSF143011">
    <property type="entry name" value="RelE-like"/>
    <property type="match status" value="1"/>
</dbReference>
<reference evidence="3" key="1">
    <citation type="submission" date="2018-10" db="EMBL/GenBank/DDBJ databases">
        <authorList>
            <consortium name="PulseNet: The National Subtyping Network for Foodborne Disease Surveillance"/>
            <person name="Tarr C.L."/>
            <person name="Trees E."/>
            <person name="Katz L.S."/>
            <person name="Carleton-Romer H.A."/>
            <person name="Stroika S."/>
            <person name="Kucerova Z."/>
            <person name="Roache K.F."/>
            <person name="Sabol A.L."/>
            <person name="Besser J."/>
            <person name="Gerner-Smidt P."/>
        </authorList>
    </citation>
    <scope>NUCLEOTIDE SEQUENCE [LARGE SCALE GENOMIC DNA]</scope>
    <source>
        <strain evidence="3">PNUSAS052121</strain>
    </source>
</reference>
<dbReference type="EMBL" id="RWAH01000080">
    <property type="protein sequence ID" value="MMS80142.1"/>
    <property type="molecule type" value="Genomic_DNA"/>
</dbReference>
<protein>
    <submittedName>
        <fullName evidence="3">Type II toxin-antitoxin system RelE/ParE family toxin</fullName>
    </submittedName>
</protein>
<evidence type="ECO:0000313" key="3">
    <source>
        <dbReference type="EMBL" id="MMS80142.1"/>
    </source>
</evidence>
<dbReference type="InterPro" id="IPR007712">
    <property type="entry name" value="RelE/ParE_toxin"/>
</dbReference>
<dbReference type="Proteomes" id="UP000839526">
    <property type="component" value="Unassembled WGS sequence"/>
</dbReference>
<gene>
    <name evidence="3" type="ORF">D9O31_27680</name>
</gene>
<dbReference type="Pfam" id="PF05016">
    <property type="entry name" value="ParE_toxin"/>
    <property type="match status" value="1"/>
</dbReference>
<comment type="caution">
    <text evidence="3">The sequence shown here is derived from an EMBL/GenBank/DDBJ whole genome shotgun (WGS) entry which is preliminary data.</text>
</comment>
<proteinExistence type="inferred from homology"/>
<dbReference type="AlphaFoldDB" id="A0A403T8H5"/>